<gene>
    <name evidence="3" type="ORF">CH341_32445</name>
</gene>
<dbReference type="Pfam" id="PF03720">
    <property type="entry name" value="UDPG_MGDP_dh_C"/>
    <property type="match status" value="1"/>
</dbReference>
<dbReference type="SMART" id="SM00984">
    <property type="entry name" value="UDPG_MGDP_dh_C"/>
    <property type="match status" value="1"/>
</dbReference>
<dbReference type="InterPro" id="IPR014027">
    <property type="entry name" value="UDP-Glc/GDP-Man_DH_C"/>
</dbReference>
<comment type="caution">
    <text evidence="3">The sequence shown here is derived from an EMBL/GenBank/DDBJ whole genome shotgun (WGS) entry which is preliminary data.</text>
</comment>
<dbReference type="Proteomes" id="UP000249130">
    <property type="component" value="Unassembled WGS sequence"/>
</dbReference>
<name>A0A327K266_9BRAD</name>
<dbReference type="EMBL" id="NPEX01000854">
    <property type="protein sequence ID" value="RAI31903.1"/>
    <property type="molecule type" value="Genomic_DNA"/>
</dbReference>
<dbReference type="InterPro" id="IPR036220">
    <property type="entry name" value="UDP-Glc/GDP-Man_DH_C_sf"/>
</dbReference>
<dbReference type="GO" id="GO:0051287">
    <property type="term" value="F:NAD binding"/>
    <property type="evidence" value="ECO:0007669"/>
    <property type="project" value="InterPro"/>
</dbReference>
<feature type="non-terminal residue" evidence="3">
    <location>
        <position position="84"/>
    </location>
</feature>
<evidence type="ECO:0000313" key="3">
    <source>
        <dbReference type="EMBL" id="RAI31903.1"/>
    </source>
</evidence>
<evidence type="ECO:0000259" key="2">
    <source>
        <dbReference type="SMART" id="SM00984"/>
    </source>
</evidence>
<organism evidence="3 4">
    <name type="scientific">Rhodoplanes roseus</name>
    <dbReference type="NCBI Taxonomy" id="29409"/>
    <lineage>
        <taxon>Bacteria</taxon>
        <taxon>Pseudomonadati</taxon>
        <taxon>Pseudomonadota</taxon>
        <taxon>Alphaproteobacteria</taxon>
        <taxon>Hyphomicrobiales</taxon>
        <taxon>Nitrobacteraceae</taxon>
        <taxon>Rhodoplanes</taxon>
    </lineage>
</organism>
<dbReference type="Gene3D" id="3.40.50.720">
    <property type="entry name" value="NAD(P)-binding Rossmann-like Domain"/>
    <property type="match status" value="1"/>
</dbReference>
<evidence type="ECO:0000313" key="4">
    <source>
        <dbReference type="Proteomes" id="UP000249130"/>
    </source>
</evidence>
<feature type="domain" description="UDP-glucose/GDP-mannose dehydrogenase C-terminal" evidence="2">
    <location>
        <begin position="2"/>
        <end position="83"/>
    </location>
</feature>
<sequence>MAVLGIAFKPNTDDIREAPSLTAIPALQAAGATIRAHDPQAAEAAKPLLPGVTWCASPYAAAEGADGLVIMTEWNEYRALNLAT</sequence>
<accession>A0A327K266</accession>
<dbReference type="PANTHER" id="PTHR43750:SF3">
    <property type="entry name" value="UDP-GLUCOSE 6-DEHYDROGENASE TUAD"/>
    <property type="match status" value="1"/>
</dbReference>
<dbReference type="GO" id="GO:0016616">
    <property type="term" value="F:oxidoreductase activity, acting on the CH-OH group of donors, NAD or NADP as acceptor"/>
    <property type="evidence" value="ECO:0007669"/>
    <property type="project" value="InterPro"/>
</dbReference>
<proteinExistence type="predicted"/>
<keyword evidence="4" id="KW-1185">Reference proteome</keyword>
<evidence type="ECO:0000256" key="1">
    <source>
        <dbReference type="ARBA" id="ARBA00015132"/>
    </source>
</evidence>
<dbReference type="AlphaFoldDB" id="A0A327K266"/>
<reference evidence="3 4" key="1">
    <citation type="submission" date="2017-07" db="EMBL/GenBank/DDBJ databases">
        <title>Draft Genome Sequences of Select Purple Nonsulfur Bacteria.</title>
        <authorList>
            <person name="Lasarre B."/>
            <person name="Mckinlay J.B."/>
        </authorList>
    </citation>
    <scope>NUCLEOTIDE SEQUENCE [LARGE SCALE GENOMIC DNA]</scope>
    <source>
        <strain evidence="3 4">DSM 5909</strain>
    </source>
</reference>
<protein>
    <recommendedName>
        <fullName evidence="1">UDP-glucose 6-dehydrogenase</fullName>
    </recommendedName>
</protein>
<dbReference type="SUPFAM" id="SSF52413">
    <property type="entry name" value="UDP-glucose/GDP-mannose dehydrogenase C-terminal domain"/>
    <property type="match status" value="1"/>
</dbReference>
<dbReference type="PANTHER" id="PTHR43750">
    <property type="entry name" value="UDP-GLUCOSE 6-DEHYDROGENASE TUAD"/>
    <property type="match status" value="1"/>
</dbReference>